<proteinExistence type="predicted"/>
<evidence type="ECO:0000259" key="1">
    <source>
        <dbReference type="Pfam" id="PF13175"/>
    </source>
</evidence>
<dbReference type="EMBL" id="RCVM01000013">
    <property type="protein sequence ID" value="RLY02662.1"/>
    <property type="molecule type" value="Genomic_DNA"/>
</dbReference>
<sequence>MVQELFIDFRDTNSTVNIPLGENVVLFGENGAGKTRVLRTIHSIIELSKASSSAKLSNILKDLNIENFKLNGVKYDELFKGKTRLVSRENDRFREYFQEYKELFKMYVEMKMDFISTGLVIDNFSNADIRRCREALDYFVRSDFPNDFSPNLIRRWAYDTSRVSVSLLKDDSIHSSRIERDLYEYERIIEQVINNYVHNFGAINALAKTQRLDNKKSKLKKELASKSSIVISTGEKDFELFFTEIRKRVLDFKTSLFNSLWEQSGTPSKVIDEINLLKRKVIRFNDVISRYFNLVIELDRSGEFTFYKSGSELEISKFSSGERNIIFLFFNLIFIDVDIYLIDEPEISLSLSFQKRIVGDIFDVVKGKSVIIATHAPYIYKDFKSYSTNNKVVKIENNVRY</sequence>
<dbReference type="OrthoDB" id="9801813at2"/>
<accession>A0A3L9DU19</accession>
<keyword evidence="2" id="KW-0547">Nucleotide-binding</keyword>
<name>A0A3L9DU19_9STRE</name>
<dbReference type="RefSeq" id="WP_121835879.1">
    <property type="nucleotide sequence ID" value="NZ_CP163513.1"/>
</dbReference>
<feature type="domain" description="Endonuclease GajA/Old nuclease/RecF-like AAA" evidence="1">
    <location>
        <begin position="9"/>
        <end position="379"/>
    </location>
</feature>
<dbReference type="InterPro" id="IPR041685">
    <property type="entry name" value="AAA_GajA/Old/RecF-like"/>
</dbReference>
<dbReference type="AlphaFoldDB" id="A0A3L9DU19"/>
<organism evidence="2 3">
    <name type="scientific">Streptococcus hillyeri</name>
    <dbReference type="NCBI Taxonomy" id="2282420"/>
    <lineage>
        <taxon>Bacteria</taxon>
        <taxon>Bacillati</taxon>
        <taxon>Bacillota</taxon>
        <taxon>Bacilli</taxon>
        <taxon>Lactobacillales</taxon>
        <taxon>Streptococcaceae</taxon>
        <taxon>Streptococcus</taxon>
    </lineage>
</organism>
<reference evidence="2 3" key="1">
    <citation type="submission" date="2018-10" db="EMBL/GenBank/DDBJ databases">
        <title>Streptococcus hillyeri sp. nov., isolated from equine tracheal sample.</title>
        <authorList>
            <person name="Macfadyen A.C."/>
            <person name="Waller A."/>
            <person name="Paterson G.K."/>
        </authorList>
    </citation>
    <scope>NUCLEOTIDE SEQUENCE [LARGE SCALE GENOMIC DNA]</scope>
    <source>
        <strain evidence="2 3">28462</strain>
    </source>
</reference>
<keyword evidence="3" id="KW-1185">Reference proteome</keyword>
<dbReference type="InterPro" id="IPR051396">
    <property type="entry name" value="Bact_Antivir_Def_Nuclease"/>
</dbReference>
<dbReference type="InterPro" id="IPR027417">
    <property type="entry name" value="P-loop_NTPase"/>
</dbReference>
<dbReference type="PANTHER" id="PTHR43581">
    <property type="entry name" value="ATP/GTP PHOSPHATASE"/>
    <property type="match status" value="1"/>
</dbReference>
<dbReference type="GO" id="GO:0005524">
    <property type="term" value="F:ATP binding"/>
    <property type="evidence" value="ECO:0007669"/>
    <property type="project" value="UniProtKB-KW"/>
</dbReference>
<comment type="caution">
    <text evidence="2">The sequence shown here is derived from an EMBL/GenBank/DDBJ whole genome shotgun (WGS) entry which is preliminary data.</text>
</comment>
<evidence type="ECO:0000313" key="3">
    <source>
        <dbReference type="Proteomes" id="UP000279194"/>
    </source>
</evidence>
<dbReference type="PANTHER" id="PTHR43581:SF2">
    <property type="entry name" value="EXCINUCLEASE ATPASE SUBUNIT"/>
    <property type="match status" value="1"/>
</dbReference>
<dbReference type="Pfam" id="PF13175">
    <property type="entry name" value="AAA_15"/>
    <property type="match status" value="1"/>
</dbReference>
<evidence type="ECO:0000313" key="2">
    <source>
        <dbReference type="EMBL" id="RLY02662.1"/>
    </source>
</evidence>
<protein>
    <submittedName>
        <fullName evidence="2">ATP-binding cassette domain-containing protein</fullName>
    </submittedName>
</protein>
<gene>
    <name evidence="2" type="ORF">EAF07_07080</name>
</gene>
<dbReference type="Proteomes" id="UP000279194">
    <property type="component" value="Unassembled WGS sequence"/>
</dbReference>
<dbReference type="Gene3D" id="3.40.50.300">
    <property type="entry name" value="P-loop containing nucleotide triphosphate hydrolases"/>
    <property type="match status" value="1"/>
</dbReference>
<keyword evidence="2" id="KW-0067">ATP-binding</keyword>
<dbReference type="SUPFAM" id="SSF52540">
    <property type="entry name" value="P-loop containing nucleoside triphosphate hydrolases"/>
    <property type="match status" value="1"/>
</dbReference>